<evidence type="ECO:0000313" key="4">
    <source>
        <dbReference type="Proteomes" id="UP000223968"/>
    </source>
</evidence>
<dbReference type="SFLD" id="SFLDG00358">
    <property type="entry name" value="Main_(cytGST)"/>
    <property type="match status" value="1"/>
</dbReference>
<dbReference type="PANTHER" id="PTHR44051">
    <property type="entry name" value="GLUTATHIONE S-TRANSFERASE-RELATED"/>
    <property type="match status" value="1"/>
</dbReference>
<evidence type="ECO:0000259" key="2">
    <source>
        <dbReference type="PROSITE" id="PS50405"/>
    </source>
</evidence>
<comment type="caution">
    <text evidence="3">The sequence shown here is derived from an EMBL/GenBank/DDBJ whole genome shotgun (WGS) entry which is preliminary data.</text>
</comment>
<dbReference type="SFLD" id="SFLDS00019">
    <property type="entry name" value="Glutathione_Transferase_(cytos"/>
    <property type="match status" value="1"/>
</dbReference>
<dbReference type="EMBL" id="PDNB01000006">
    <property type="protein sequence ID" value="PGH18084.1"/>
    <property type="molecule type" value="Genomic_DNA"/>
</dbReference>
<sequence length="262" mass="29107">MPLTIHHLHLSQSERLPFLCEELNIPYNLITYNRSPLLAPPEYKALHPSGAAPVIHDTFTTGTNNNETQTQTLTLAESGACVQYICHKHGGGRLFLSPEHKDYAAFLYWFHWANGSFQPLLGRLMTAKGLWGKSAAATAGATAGAGGEETGGGNESDDPVMALWHDRLRRSLEMLDKRFRSREEGGEGAKWLAGEEFTAADVMLVFSLTTFRRFWFQYGLEGYQGVLGYLERIRGREGYRRAMGRAEPGLVLEEEGGEGNKV</sequence>
<dbReference type="Pfam" id="PF13409">
    <property type="entry name" value="GST_N_2"/>
    <property type="match status" value="1"/>
</dbReference>
<organism evidence="3 4">
    <name type="scientific">Helicocarpus griseus UAMH5409</name>
    <dbReference type="NCBI Taxonomy" id="1447875"/>
    <lineage>
        <taxon>Eukaryota</taxon>
        <taxon>Fungi</taxon>
        <taxon>Dikarya</taxon>
        <taxon>Ascomycota</taxon>
        <taxon>Pezizomycotina</taxon>
        <taxon>Eurotiomycetes</taxon>
        <taxon>Eurotiomycetidae</taxon>
        <taxon>Onygenales</taxon>
        <taxon>Ajellomycetaceae</taxon>
        <taxon>Helicocarpus</taxon>
    </lineage>
</organism>
<dbReference type="InterPro" id="IPR040079">
    <property type="entry name" value="Glutathione_S-Trfase"/>
</dbReference>
<name>A0A2B7Y1X9_9EURO</name>
<dbReference type="InterPro" id="IPR036249">
    <property type="entry name" value="Thioredoxin-like_sf"/>
</dbReference>
<accession>A0A2B7Y1X9</accession>
<proteinExistence type="inferred from homology"/>
<reference evidence="3 4" key="1">
    <citation type="submission" date="2017-10" db="EMBL/GenBank/DDBJ databases">
        <title>Comparative genomics in systemic dimorphic fungi from Ajellomycetaceae.</title>
        <authorList>
            <person name="Munoz J.F."/>
            <person name="Mcewen J.G."/>
            <person name="Clay O.K."/>
            <person name="Cuomo C.A."/>
        </authorList>
    </citation>
    <scope>NUCLEOTIDE SEQUENCE [LARGE SCALE GENOMIC DNA]</scope>
    <source>
        <strain evidence="3 4">UAMH5409</strain>
    </source>
</reference>
<keyword evidence="4" id="KW-1185">Reference proteome</keyword>
<gene>
    <name evidence="3" type="ORF">AJ79_00712</name>
</gene>
<dbReference type="SUPFAM" id="SSF52833">
    <property type="entry name" value="Thioredoxin-like"/>
    <property type="match status" value="1"/>
</dbReference>
<dbReference type="PROSITE" id="PS50405">
    <property type="entry name" value="GST_CTER"/>
    <property type="match status" value="1"/>
</dbReference>
<dbReference type="SUPFAM" id="SSF47616">
    <property type="entry name" value="GST C-terminal domain-like"/>
    <property type="match status" value="1"/>
</dbReference>
<evidence type="ECO:0000313" key="3">
    <source>
        <dbReference type="EMBL" id="PGH18084.1"/>
    </source>
</evidence>
<dbReference type="InterPro" id="IPR036282">
    <property type="entry name" value="Glutathione-S-Trfase_C_sf"/>
</dbReference>
<dbReference type="PANTHER" id="PTHR44051:SF9">
    <property type="entry name" value="GLUTATHIONE S-TRANSFERASE 1"/>
    <property type="match status" value="1"/>
</dbReference>
<comment type="similarity">
    <text evidence="1">Belongs to the GST superfamily.</text>
</comment>
<feature type="domain" description="GST C-terminal" evidence="2">
    <location>
        <begin position="99"/>
        <end position="250"/>
    </location>
</feature>
<dbReference type="Pfam" id="PF13410">
    <property type="entry name" value="GST_C_2"/>
    <property type="match status" value="1"/>
</dbReference>
<dbReference type="STRING" id="1447875.A0A2B7Y1X9"/>
<dbReference type="CDD" id="cd03046">
    <property type="entry name" value="GST_N_GTT1_like"/>
    <property type="match status" value="1"/>
</dbReference>
<dbReference type="OrthoDB" id="2098326at2759"/>
<dbReference type="InterPro" id="IPR004045">
    <property type="entry name" value="Glutathione_S-Trfase_N"/>
</dbReference>
<protein>
    <recommendedName>
        <fullName evidence="2">GST C-terminal domain-containing protein</fullName>
    </recommendedName>
</protein>
<evidence type="ECO:0000256" key="1">
    <source>
        <dbReference type="ARBA" id="ARBA00007409"/>
    </source>
</evidence>
<dbReference type="AlphaFoldDB" id="A0A2B7Y1X9"/>
<dbReference type="Proteomes" id="UP000223968">
    <property type="component" value="Unassembled WGS sequence"/>
</dbReference>
<dbReference type="Gene3D" id="1.20.1050.10">
    <property type="match status" value="1"/>
</dbReference>
<dbReference type="Gene3D" id="3.40.30.10">
    <property type="entry name" value="Glutaredoxin"/>
    <property type="match status" value="1"/>
</dbReference>
<dbReference type="InterPro" id="IPR010987">
    <property type="entry name" value="Glutathione-S-Trfase_C-like"/>
</dbReference>